<dbReference type="Gene3D" id="3.40.190.10">
    <property type="entry name" value="Periplasmic binding protein-like II"/>
    <property type="match status" value="1"/>
</dbReference>
<dbReference type="RefSeq" id="WP_264225639.1">
    <property type="nucleotide sequence ID" value="NZ_CP107716.1"/>
</dbReference>
<feature type="domain" description="Solute-binding protein family 5" evidence="6">
    <location>
        <begin position="67"/>
        <end position="435"/>
    </location>
</feature>
<dbReference type="InterPro" id="IPR030678">
    <property type="entry name" value="Peptide/Ni-bd"/>
</dbReference>
<dbReference type="InterPro" id="IPR039424">
    <property type="entry name" value="SBP_5"/>
</dbReference>
<dbReference type="Pfam" id="PF00496">
    <property type="entry name" value="SBP_bac_5"/>
    <property type="match status" value="1"/>
</dbReference>
<dbReference type="Proteomes" id="UP001163882">
    <property type="component" value="Chromosome"/>
</dbReference>
<evidence type="ECO:0000256" key="5">
    <source>
        <dbReference type="SAM" id="SignalP"/>
    </source>
</evidence>
<evidence type="ECO:0000259" key="6">
    <source>
        <dbReference type="Pfam" id="PF00496"/>
    </source>
</evidence>
<evidence type="ECO:0000256" key="4">
    <source>
        <dbReference type="ARBA" id="ARBA00022729"/>
    </source>
</evidence>
<comment type="subcellular location">
    <subcellularLocation>
        <location evidence="1">Periplasm</location>
    </subcellularLocation>
</comment>
<evidence type="ECO:0000256" key="3">
    <source>
        <dbReference type="ARBA" id="ARBA00022448"/>
    </source>
</evidence>
<dbReference type="Gene3D" id="3.10.105.10">
    <property type="entry name" value="Dipeptide-binding Protein, Domain 3"/>
    <property type="match status" value="1"/>
</dbReference>
<feature type="chain" id="PRO_5046015227" evidence="5">
    <location>
        <begin position="19"/>
        <end position="523"/>
    </location>
</feature>
<proteinExistence type="inferred from homology"/>
<dbReference type="PIRSF" id="PIRSF002741">
    <property type="entry name" value="MppA"/>
    <property type="match status" value="1"/>
</dbReference>
<comment type="similarity">
    <text evidence="2">Belongs to the bacterial solute-binding protein 5 family.</text>
</comment>
<sequence>MRGLYRIAGILLATTAMAGAAHGETLRWSATTDPSTMDPHAANLAPVTSFLNNIYEGLIRRGKDMTLEPSLATSWEPLENEDGWRFNLREGVTFHDGSAFTADDVLFSYERGISEQSDVRSWFAPVSEVRVVDELTVDIVLSAPNPIFPDSIANWMIMDRDWTEANGSAQPARDAVTATTLEANGTGPFMLEAREPGVRTTLAPNPDWWDTPEHNITEAIFTPITSAATAIAALVSSEIDLLTSVPVQDVDRLRDSEEITVFEGLEARVIMVGFGHDKETLYGGDGAVEGNPFQNVLVREAVAHAIDVDAIDQVLMDGLAEPASQLQPAGLSGYSEEHAARPAYDLDLATRLLSEAGYADGFSFNFKCTNDRYLNDAEVCQAIVSMLAQIGLEAQLETIPVAGYWTELREGNYDMFLLGWSPGTFDAEHPIRFLAHTPTDTLGTWNFGGYSNERVDELLPLVQSELDAAARQDMLDEIAGILQEEVAYVPLYEEPLVWAARNGISVVQRPDNFFMLRWVTIDQ</sequence>
<keyword evidence="3" id="KW-0813">Transport</keyword>
<dbReference type="InterPro" id="IPR000914">
    <property type="entry name" value="SBP_5_dom"/>
</dbReference>
<feature type="signal peptide" evidence="5">
    <location>
        <begin position="1"/>
        <end position="18"/>
    </location>
</feature>
<dbReference type="CDD" id="cd08498">
    <property type="entry name" value="PBP2_NikA_DppA_OppA_like_2"/>
    <property type="match status" value="1"/>
</dbReference>
<dbReference type="PANTHER" id="PTHR30290">
    <property type="entry name" value="PERIPLASMIC BINDING COMPONENT OF ABC TRANSPORTER"/>
    <property type="match status" value="1"/>
</dbReference>
<evidence type="ECO:0000313" key="7">
    <source>
        <dbReference type="EMBL" id="UYQ71994.1"/>
    </source>
</evidence>
<evidence type="ECO:0000313" key="8">
    <source>
        <dbReference type="Proteomes" id="UP001163882"/>
    </source>
</evidence>
<dbReference type="PANTHER" id="PTHR30290:SF9">
    <property type="entry name" value="OLIGOPEPTIDE-BINDING PROTEIN APPA"/>
    <property type="match status" value="1"/>
</dbReference>
<keyword evidence="8" id="KW-1185">Reference proteome</keyword>
<evidence type="ECO:0000256" key="2">
    <source>
        <dbReference type="ARBA" id="ARBA00005695"/>
    </source>
</evidence>
<evidence type="ECO:0000256" key="1">
    <source>
        <dbReference type="ARBA" id="ARBA00004418"/>
    </source>
</evidence>
<reference evidence="7" key="1">
    <citation type="submission" date="2022-10" db="EMBL/GenBank/DDBJ databases">
        <title>YIM 151497 complete genome.</title>
        <authorList>
            <person name="Chen X."/>
        </authorList>
    </citation>
    <scope>NUCLEOTIDE SEQUENCE</scope>
    <source>
        <strain evidence="7">YIM 151497</strain>
    </source>
</reference>
<name>A0ABY6IRC6_9HYPH</name>
<keyword evidence="4 5" id="KW-0732">Signal</keyword>
<gene>
    <name evidence="7" type="ORF">OF122_18460</name>
</gene>
<dbReference type="EMBL" id="CP107716">
    <property type="protein sequence ID" value="UYQ71994.1"/>
    <property type="molecule type" value="Genomic_DNA"/>
</dbReference>
<dbReference type="SUPFAM" id="SSF53850">
    <property type="entry name" value="Periplasmic binding protein-like II"/>
    <property type="match status" value="1"/>
</dbReference>
<protein>
    <submittedName>
        <fullName evidence="7">ABC transporter substrate-binding protein</fullName>
    </submittedName>
</protein>
<accession>A0ABY6IRC6</accession>
<organism evidence="7 8">
    <name type="scientific">Pelagibacterium flavum</name>
    <dbReference type="NCBI Taxonomy" id="2984530"/>
    <lineage>
        <taxon>Bacteria</taxon>
        <taxon>Pseudomonadati</taxon>
        <taxon>Pseudomonadota</taxon>
        <taxon>Alphaproteobacteria</taxon>
        <taxon>Hyphomicrobiales</taxon>
        <taxon>Devosiaceae</taxon>
        <taxon>Pelagibacterium</taxon>
    </lineage>
</organism>